<organism evidence="1 2">
    <name type="scientific">Tamlana crocina</name>
    <dbReference type="NCBI Taxonomy" id="393006"/>
    <lineage>
        <taxon>Bacteria</taxon>
        <taxon>Pseudomonadati</taxon>
        <taxon>Bacteroidota</taxon>
        <taxon>Flavobacteriia</taxon>
        <taxon>Flavobacteriales</taxon>
        <taxon>Flavobacteriaceae</taxon>
        <taxon>Tamlana</taxon>
    </lineage>
</organism>
<gene>
    <name evidence="1" type="ORF">HC176_13825</name>
</gene>
<evidence type="ECO:0000313" key="1">
    <source>
        <dbReference type="EMBL" id="NJX16568.1"/>
    </source>
</evidence>
<accession>A0ABX1DE09</accession>
<dbReference type="RefSeq" id="WP_167919266.1">
    <property type="nucleotide sequence ID" value="NZ_JAAVJS010000023.1"/>
</dbReference>
<proteinExistence type="predicted"/>
<keyword evidence="2" id="KW-1185">Reference proteome</keyword>
<dbReference type="EMBL" id="JAAVJS010000023">
    <property type="protein sequence ID" value="NJX16568.1"/>
    <property type="molecule type" value="Genomic_DNA"/>
</dbReference>
<sequence length="368" mass="44227">MNQVVKIKKIEDAFPQKGVWYDYYGDIFVSVIPLENKKHIRRKAKLFGNKKDSNTSVWHLKWQYESIERFFGIPVSGTKTYEVPIFVDGEKHIIDSLVFDKIAIEFQHTLSVSLDEIDNRSIAHKKAGYLPYLVLDFTTFDYSQYIDNNEKLIQRIKKWLKSEYYKTNNLFLDFSDKIIRLSSNVKDEFILYDHSVFIKELLNLEKFLKKEIKIFESIQIKRQKRKEERENHDFELQKQENREEKFKSENYEYFRKCFRNSKIRPYVADFAKDLFGYRIDNGSYSDGIWEKCYTYYSKENDFSIHYTNISLYTETEHFSKGKIYRKKNFTFLNSRVEINVGKSQKFKVHVFEIKKGKTIKLNSIGLPF</sequence>
<comment type="caution">
    <text evidence="1">The sequence shown here is derived from an EMBL/GenBank/DDBJ whole genome shotgun (WGS) entry which is preliminary data.</text>
</comment>
<protein>
    <submittedName>
        <fullName evidence="1">Uncharacterized protein</fullName>
    </submittedName>
</protein>
<evidence type="ECO:0000313" key="2">
    <source>
        <dbReference type="Proteomes" id="UP000760545"/>
    </source>
</evidence>
<name>A0ABX1DE09_9FLAO</name>
<dbReference type="Proteomes" id="UP000760545">
    <property type="component" value="Unassembled WGS sequence"/>
</dbReference>
<reference evidence="1 2" key="1">
    <citation type="submission" date="2020-03" db="EMBL/GenBank/DDBJ databases">
        <title>Tamlana sp. nov, isolated from XXX.</title>
        <authorList>
            <person name="Cao W.R."/>
        </authorList>
    </citation>
    <scope>NUCLEOTIDE SEQUENCE [LARGE SCALE GENOMIC DNA]</scope>
    <source>
        <strain evidence="1 2">HST1-43</strain>
    </source>
</reference>